<name>A0ABD3XJP4_SINWO</name>
<gene>
    <name evidence="2" type="ORF">ACJMK2_025698</name>
</gene>
<dbReference type="PANTHER" id="PTHR14879:SF5">
    <property type="entry name" value="RING-TYPE DOMAIN-CONTAINING PROTEIN"/>
    <property type="match status" value="1"/>
</dbReference>
<dbReference type="Gene3D" id="1.10.1170.10">
    <property type="entry name" value="Inhibitor Of Apoptosis Protein (2mihbC-IAP-1), Chain A"/>
    <property type="match status" value="1"/>
</dbReference>
<keyword evidence="1" id="KW-1133">Transmembrane helix</keyword>
<dbReference type="AlphaFoldDB" id="A0ABD3XJP4"/>
<accession>A0ABD3XJP4</accession>
<dbReference type="InterPro" id="IPR051728">
    <property type="entry name" value="RING-FYVE_E3_ubiquitin-ligase"/>
</dbReference>
<dbReference type="Gene3D" id="1.10.533.10">
    <property type="entry name" value="Death Domain, Fas"/>
    <property type="match status" value="1"/>
</dbReference>
<keyword evidence="1" id="KW-0812">Transmembrane</keyword>
<dbReference type="Pfam" id="PF13920">
    <property type="entry name" value="zf-C3HC4_3"/>
    <property type="match status" value="1"/>
</dbReference>
<comment type="caution">
    <text evidence="2">The sequence shown here is derived from an EMBL/GenBank/DDBJ whole genome shotgun (WGS) entry which is preliminary data.</text>
</comment>
<dbReference type="PANTHER" id="PTHR14879">
    <property type="entry name" value="CASPASE REGULATOR, RING FINGER DOMAIN-CONTAINING"/>
    <property type="match status" value="1"/>
</dbReference>
<evidence type="ECO:0000313" key="3">
    <source>
        <dbReference type="Proteomes" id="UP001634394"/>
    </source>
</evidence>
<feature type="transmembrane region" description="Helical" evidence="1">
    <location>
        <begin position="243"/>
        <end position="267"/>
    </location>
</feature>
<dbReference type="InterPro" id="IPR011029">
    <property type="entry name" value="DEATH-like_dom_sf"/>
</dbReference>
<dbReference type="Proteomes" id="UP001634394">
    <property type="component" value="Unassembled WGS sequence"/>
</dbReference>
<evidence type="ECO:0000313" key="2">
    <source>
        <dbReference type="EMBL" id="KAL3885648.1"/>
    </source>
</evidence>
<keyword evidence="1" id="KW-0472">Membrane</keyword>
<organism evidence="2 3">
    <name type="scientific">Sinanodonta woodiana</name>
    <name type="common">Chinese pond mussel</name>
    <name type="synonym">Anodonta woodiana</name>
    <dbReference type="NCBI Taxonomy" id="1069815"/>
    <lineage>
        <taxon>Eukaryota</taxon>
        <taxon>Metazoa</taxon>
        <taxon>Spiralia</taxon>
        <taxon>Lophotrochozoa</taxon>
        <taxon>Mollusca</taxon>
        <taxon>Bivalvia</taxon>
        <taxon>Autobranchia</taxon>
        <taxon>Heteroconchia</taxon>
        <taxon>Palaeoheterodonta</taxon>
        <taxon>Unionida</taxon>
        <taxon>Unionoidea</taxon>
        <taxon>Unionidae</taxon>
        <taxon>Unioninae</taxon>
        <taxon>Sinanodonta</taxon>
    </lineage>
</organism>
<sequence>MLGQNQILFTSINMCIGLFVSAGRQSWYFYSFSGAGIAVKYACQGDSVQAFQNIEFNHCNATVYLHVNGNRNGNIAVWSFQNCIRNETIRPEYQSRLILDQNRTITITNFDHFDIAKYVVVISNMDTLPKIYEVRLFLMVAPSKACKPMIQQLGNILKASLNVEDCGKPAAIPYWEGYDGVSNTNKPILELIPGMEAKEYYACIKGVALTCVKNETSHDYCTKFEPEGRKCPTASLETCNANALIVVCLIQGILLFVAIFAIAVIFVRYRLRKENTNEEQANTLLENSKLLRKWKKYFGKLNWADINTLLNDDQRNGFKKYGGKSCLTSTIKIDTANIKSDVDANKRDIGIINRDCKICFRRKMNVFFLPFTHMATCIECSSSLPPCPVCRAEIKQKLTIRFD</sequence>
<protein>
    <recommendedName>
        <fullName evidence="4">RING-type domain-containing protein</fullName>
    </recommendedName>
</protein>
<reference evidence="2 3" key="1">
    <citation type="submission" date="2024-11" db="EMBL/GenBank/DDBJ databases">
        <title>Chromosome-level genome assembly of the freshwater bivalve Anodonta woodiana.</title>
        <authorList>
            <person name="Chen X."/>
        </authorList>
    </citation>
    <scope>NUCLEOTIDE SEQUENCE [LARGE SCALE GENOMIC DNA]</scope>
    <source>
        <strain evidence="2">MN2024</strain>
        <tissue evidence="2">Gills</tissue>
    </source>
</reference>
<dbReference type="EMBL" id="JBJQND010000002">
    <property type="protein sequence ID" value="KAL3885648.1"/>
    <property type="molecule type" value="Genomic_DNA"/>
</dbReference>
<evidence type="ECO:0008006" key="4">
    <source>
        <dbReference type="Google" id="ProtNLM"/>
    </source>
</evidence>
<proteinExistence type="predicted"/>
<evidence type="ECO:0000256" key="1">
    <source>
        <dbReference type="SAM" id="Phobius"/>
    </source>
</evidence>
<keyword evidence="3" id="KW-1185">Reference proteome</keyword>